<dbReference type="PANTHER" id="PTHR43581:SF4">
    <property type="entry name" value="ATP_GTP PHOSPHATASE"/>
    <property type="match status" value="1"/>
</dbReference>
<evidence type="ECO:0000313" key="5">
    <source>
        <dbReference type="Proteomes" id="UP000248731"/>
    </source>
</evidence>
<dbReference type="InterPro" id="IPR003959">
    <property type="entry name" value="ATPase_AAA_core"/>
</dbReference>
<name>A0A2X4TJ99_SALER</name>
<sequence length="567" mass="64906">MYIDNVYLKGFRNYSDSFIKFNHSTLIIGSNDIGKTNLLYSLRILLDKSFSDLDLEPKNSDFHIDAKGNQCEELEIIINFREIKEDAVLSKLAGYVSEDAQTYIKYKAHRTTLDYKLYIGHKESEMDEISGRFYLKYLNLRYVNSQRDLAKYISTEKKHLLRLAQEMRSEEQVRKDENTLNSLTDLLNDVNNKVKEISYVSTATEELNDELKKLSYNNEKVSVMLDSGAIGVDQFIEKLELSSNTNGKKVMLGGDGFNNQVLLALWKAKSVREHDTENEVVIYCVEEPESHLYPHQQRKLSEYLISKLPGQSLVTTHSPQIAVNYSPDSIIKICSYNGESYAASEGCSDCISDAWSGMGYRMSILPAEAFFANVVFLVEGPSEMLFYQALAKECQIDLDFFNISILSVDGVQFEVYRKILDAFEIKWVARTDNDSSKVPKKKEWQYSGLNRALVLCGMKPLKNELMEISQVQRIEKHKVYKDALKRNNIFVSINDLEGDISVELSKQLKEYVGVDNEEIAADYLRGKKAIRMQEFLREYSHALKTISTGELIQPLLTAVKLATEELK</sequence>
<feature type="domain" description="OLD protein-like TOPRIM" evidence="3">
    <location>
        <begin position="370"/>
        <end position="434"/>
    </location>
</feature>
<dbReference type="PANTHER" id="PTHR43581">
    <property type="entry name" value="ATP/GTP PHOSPHATASE"/>
    <property type="match status" value="1"/>
</dbReference>
<evidence type="ECO:0000259" key="1">
    <source>
        <dbReference type="Pfam" id="PF13175"/>
    </source>
</evidence>
<feature type="domain" description="ATPase AAA-type core" evidence="2">
    <location>
        <begin position="262"/>
        <end position="321"/>
    </location>
</feature>
<dbReference type="Pfam" id="PF13304">
    <property type="entry name" value="AAA_21"/>
    <property type="match status" value="1"/>
</dbReference>
<reference evidence="4 5" key="1">
    <citation type="submission" date="2018-06" db="EMBL/GenBank/DDBJ databases">
        <authorList>
            <consortium name="Pathogen Informatics"/>
            <person name="Doyle S."/>
        </authorList>
    </citation>
    <scope>NUCLEOTIDE SEQUENCE [LARGE SCALE GENOMIC DNA]</scope>
    <source>
        <strain evidence="4 5">NCTC7307</strain>
    </source>
</reference>
<dbReference type="EMBL" id="LS483466">
    <property type="protein sequence ID" value="SQI26993.1"/>
    <property type="molecule type" value="Genomic_DNA"/>
</dbReference>
<organism evidence="4 5">
    <name type="scientific">Salmonella enterica subsp. arizonae</name>
    <dbReference type="NCBI Taxonomy" id="59203"/>
    <lineage>
        <taxon>Bacteria</taxon>
        <taxon>Pseudomonadati</taxon>
        <taxon>Pseudomonadota</taxon>
        <taxon>Gammaproteobacteria</taxon>
        <taxon>Enterobacterales</taxon>
        <taxon>Enterobacteriaceae</taxon>
        <taxon>Salmonella</taxon>
    </lineage>
</organism>
<evidence type="ECO:0000313" key="4">
    <source>
        <dbReference type="EMBL" id="SQI26993.1"/>
    </source>
</evidence>
<dbReference type="InterPro" id="IPR051396">
    <property type="entry name" value="Bact_Antivir_Def_Nuclease"/>
</dbReference>
<dbReference type="Pfam" id="PF13175">
    <property type="entry name" value="AAA_15"/>
    <property type="match status" value="1"/>
</dbReference>
<dbReference type="InterPro" id="IPR034139">
    <property type="entry name" value="TOPRIM_OLD"/>
</dbReference>
<dbReference type="CDD" id="cd01026">
    <property type="entry name" value="TOPRIM_OLD"/>
    <property type="match status" value="1"/>
</dbReference>
<dbReference type="GO" id="GO:0005524">
    <property type="term" value="F:ATP binding"/>
    <property type="evidence" value="ECO:0007669"/>
    <property type="project" value="InterPro"/>
</dbReference>
<accession>A0A2X4TJ99</accession>
<evidence type="ECO:0000259" key="3">
    <source>
        <dbReference type="Pfam" id="PF20469"/>
    </source>
</evidence>
<gene>
    <name evidence="4" type="ORF">NCTC7307_04367</name>
</gene>
<dbReference type="Gene3D" id="3.40.50.300">
    <property type="entry name" value="P-loop containing nucleotide triphosphate hydrolases"/>
    <property type="match status" value="1"/>
</dbReference>
<dbReference type="SUPFAM" id="SSF52540">
    <property type="entry name" value="P-loop containing nucleoside triphosphate hydrolases"/>
    <property type="match status" value="1"/>
</dbReference>
<dbReference type="InterPro" id="IPR041685">
    <property type="entry name" value="AAA_GajA/Old/RecF-like"/>
</dbReference>
<feature type="domain" description="Endonuclease GajA/Old nuclease/RecF-like AAA" evidence="1">
    <location>
        <begin position="1"/>
        <end position="149"/>
    </location>
</feature>
<protein>
    <submittedName>
        <fullName evidence="4">Recombination protein F</fullName>
    </submittedName>
</protein>
<dbReference type="Proteomes" id="UP000248731">
    <property type="component" value="Chromosome 1"/>
</dbReference>
<proteinExistence type="predicted"/>
<keyword evidence="5" id="KW-1185">Reference proteome</keyword>
<evidence type="ECO:0000259" key="2">
    <source>
        <dbReference type="Pfam" id="PF13304"/>
    </source>
</evidence>
<dbReference type="InterPro" id="IPR027417">
    <property type="entry name" value="P-loop_NTPase"/>
</dbReference>
<dbReference type="Pfam" id="PF20469">
    <property type="entry name" value="OLD-like_TOPRIM"/>
    <property type="match status" value="1"/>
</dbReference>
<dbReference type="AlphaFoldDB" id="A0A2X4TJ99"/>
<dbReference type="GO" id="GO:0016887">
    <property type="term" value="F:ATP hydrolysis activity"/>
    <property type="evidence" value="ECO:0007669"/>
    <property type="project" value="InterPro"/>
</dbReference>